<name>A0ABT4JIX6_9BACT</name>
<dbReference type="PANTHER" id="PTHR34322">
    <property type="entry name" value="TRANSPOSASE, Y1_TNP DOMAIN-CONTAINING"/>
    <property type="match status" value="1"/>
</dbReference>
<dbReference type="InterPro" id="IPR002686">
    <property type="entry name" value="Transposase_17"/>
</dbReference>
<gene>
    <name evidence="2" type="ORF">G9H61_12230</name>
</gene>
<dbReference type="Proteomes" id="UP001321186">
    <property type="component" value="Unassembled WGS sequence"/>
</dbReference>
<dbReference type="Gene3D" id="3.30.70.1290">
    <property type="entry name" value="Transposase IS200-like"/>
    <property type="match status" value="1"/>
</dbReference>
<dbReference type="EMBL" id="JAANOH010000005">
    <property type="protein sequence ID" value="MCZ2476215.1"/>
    <property type="molecule type" value="Genomic_DNA"/>
</dbReference>
<feature type="domain" description="Transposase IS200-like" evidence="1">
    <location>
        <begin position="9"/>
        <end position="143"/>
    </location>
</feature>
<reference evidence="2 3" key="1">
    <citation type="submission" date="2020-03" db="EMBL/GenBank/DDBJ databases">
        <authorList>
            <person name="Pitt A."/>
            <person name="Hahn M.W."/>
        </authorList>
    </citation>
    <scope>NUCLEOTIDE SEQUENCE [LARGE SCALE GENOMIC DNA]</scope>
    <source>
        <strain evidence="2 3">5A-MARBSE</strain>
    </source>
</reference>
<accession>A0ABT4JIX6</accession>
<dbReference type="PANTHER" id="PTHR34322:SF2">
    <property type="entry name" value="TRANSPOSASE IS200-LIKE DOMAIN-CONTAINING PROTEIN"/>
    <property type="match status" value="1"/>
</dbReference>
<dbReference type="SMART" id="SM01321">
    <property type="entry name" value="Y1_Tnp"/>
    <property type="match status" value="1"/>
</dbReference>
<proteinExistence type="predicted"/>
<dbReference type="InterPro" id="IPR036515">
    <property type="entry name" value="Transposase_17_sf"/>
</dbReference>
<evidence type="ECO:0000313" key="3">
    <source>
        <dbReference type="Proteomes" id="UP001321186"/>
    </source>
</evidence>
<comment type="caution">
    <text evidence="2">The sequence shown here is derived from an EMBL/GenBank/DDBJ whole genome shotgun (WGS) entry which is preliminary data.</text>
</comment>
<sequence>MKKNTEPMAPEQLYHIYNRGINRTKIFKEYRNYRFFLRKYQKYICPIADTYAYCLLGNHFHFLVKIKSANEIFEHKKIKTEQREHYDLSRLIVTQFGILFNCYAQAFNKTNDRTGGLFENPFRRVLVKDEVYFTQLIKYLHFNPENHGIVHDFRQYKNSSYYDISTMKKSFVDKKSVLNYFGGMDEFKQFHTTAVEEKKHYQFTVRINLKSLRFRNAVKVSNLASVRKI</sequence>
<dbReference type="RefSeq" id="WP_269010697.1">
    <property type="nucleotide sequence ID" value="NZ_JAANOH010000005.1"/>
</dbReference>
<protein>
    <recommendedName>
        <fullName evidence="1">Transposase IS200-like domain-containing protein</fullName>
    </recommendedName>
</protein>
<evidence type="ECO:0000259" key="1">
    <source>
        <dbReference type="SMART" id="SM01321"/>
    </source>
</evidence>
<keyword evidence="3" id="KW-1185">Reference proteome</keyword>
<organism evidence="2 3">
    <name type="scientific">Aquirufa ecclesiirivi</name>
    <dbReference type="NCBI Taxonomy" id="2715124"/>
    <lineage>
        <taxon>Bacteria</taxon>
        <taxon>Pseudomonadati</taxon>
        <taxon>Bacteroidota</taxon>
        <taxon>Cytophagia</taxon>
        <taxon>Cytophagales</taxon>
        <taxon>Flectobacillaceae</taxon>
        <taxon>Aquirufa</taxon>
    </lineage>
</organism>
<evidence type="ECO:0000313" key="2">
    <source>
        <dbReference type="EMBL" id="MCZ2476215.1"/>
    </source>
</evidence>
<dbReference type="SUPFAM" id="SSF143422">
    <property type="entry name" value="Transposase IS200-like"/>
    <property type="match status" value="1"/>
</dbReference>